<organism evidence="2 3">
    <name type="scientific">Candidatus Trichorickettsia mobilis</name>
    <dbReference type="NCBI Taxonomy" id="1346319"/>
    <lineage>
        <taxon>Bacteria</taxon>
        <taxon>Pseudomonadati</taxon>
        <taxon>Pseudomonadota</taxon>
        <taxon>Alphaproteobacteria</taxon>
        <taxon>Rickettsiales</taxon>
        <taxon>Rickettsiaceae</taxon>
        <taxon>Rickettsieae</taxon>
        <taxon>Candidatus Trichorickettsia</taxon>
    </lineage>
</organism>
<dbReference type="Proteomes" id="UP001326613">
    <property type="component" value="Chromosome"/>
</dbReference>
<dbReference type="PANTHER" id="PTHR36302">
    <property type="entry name" value="BLR7088 PROTEIN"/>
    <property type="match status" value="1"/>
</dbReference>
<evidence type="ECO:0000313" key="2">
    <source>
        <dbReference type="EMBL" id="WPY00618.1"/>
    </source>
</evidence>
<dbReference type="InterPro" id="IPR058248">
    <property type="entry name" value="Lxx211020-like"/>
</dbReference>
<dbReference type="Pfam" id="PF04314">
    <property type="entry name" value="PCuAC"/>
    <property type="match status" value="1"/>
</dbReference>
<gene>
    <name evidence="2" type="ORF">Trichorick_00501</name>
</gene>
<dbReference type="RefSeq" id="WP_323738672.1">
    <property type="nucleotide sequence ID" value="NZ_CP112932.1"/>
</dbReference>
<feature type="signal peptide" evidence="1">
    <location>
        <begin position="1"/>
        <end position="20"/>
    </location>
</feature>
<reference evidence="2 3" key="1">
    <citation type="submission" date="2022-10" db="EMBL/GenBank/DDBJ databases">
        <title>Host association and intracellularity evolved multiple times independently in the Rickettsiales.</title>
        <authorList>
            <person name="Castelli M."/>
            <person name="Nardi T."/>
            <person name="Gammuto L."/>
            <person name="Bellinzona G."/>
            <person name="Sabaneyeva E."/>
            <person name="Potekhin A."/>
            <person name="Serra V."/>
            <person name="Petroni G."/>
            <person name="Sassera D."/>
        </authorList>
    </citation>
    <scope>NUCLEOTIDE SEQUENCE [LARGE SCALE GENOMIC DNA]</scope>
    <source>
        <strain evidence="2 3">Kr 154-4</strain>
    </source>
</reference>
<protein>
    <submittedName>
        <fullName evidence="2">Copper chaperone PCu(A)C</fullName>
    </submittedName>
</protein>
<name>A0ABZ0URE6_9RICK</name>
<proteinExistence type="predicted"/>
<evidence type="ECO:0000256" key="1">
    <source>
        <dbReference type="SAM" id="SignalP"/>
    </source>
</evidence>
<feature type="chain" id="PRO_5047392395" evidence="1">
    <location>
        <begin position="21"/>
        <end position="152"/>
    </location>
</feature>
<evidence type="ECO:0000313" key="3">
    <source>
        <dbReference type="Proteomes" id="UP001326613"/>
    </source>
</evidence>
<dbReference type="InterPro" id="IPR007410">
    <property type="entry name" value="LpqE-like"/>
</dbReference>
<sequence length="152" mass="16572">MYKKILLLLAILSFIPNIFAADLNSKTTQHTGLEITSPWARPSMSAQGNSAAYLAIKNNSDKDYKLISAAATIANNIELHNSFVDQTGVSRMIKIDNIVIPAGSTITLAPGKMHIMLFELQKALNVGDKFNLQLLFENADPQTVEVIVKSGN</sequence>
<accession>A0ABZ0URE6</accession>
<keyword evidence="3" id="KW-1185">Reference proteome</keyword>
<dbReference type="PANTHER" id="PTHR36302:SF1">
    <property type="entry name" value="COPPER CHAPERONE PCU(A)C"/>
    <property type="match status" value="1"/>
</dbReference>
<dbReference type="EMBL" id="CP112932">
    <property type="protein sequence ID" value="WPY00618.1"/>
    <property type="molecule type" value="Genomic_DNA"/>
</dbReference>
<dbReference type="Gene3D" id="2.60.40.1890">
    <property type="entry name" value="PCu(A)C copper chaperone"/>
    <property type="match status" value="1"/>
</dbReference>
<dbReference type="InterPro" id="IPR036182">
    <property type="entry name" value="PCuAC_sf"/>
</dbReference>
<dbReference type="SUPFAM" id="SSF110087">
    <property type="entry name" value="DR1885-like metal-binding protein"/>
    <property type="match status" value="1"/>
</dbReference>
<keyword evidence="1" id="KW-0732">Signal</keyword>